<dbReference type="Pfam" id="PF02120">
    <property type="entry name" value="Flg_hook"/>
    <property type="match status" value="1"/>
</dbReference>
<feature type="compositionally biased region" description="Low complexity" evidence="1">
    <location>
        <begin position="29"/>
        <end position="44"/>
    </location>
</feature>
<dbReference type="PANTHER" id="PTHR37533:SF2">
    <property type="entry name" value="FLAGELLAR HOOK-LENGTH CONTROL PROTEIN"/>
    <property type="match status" value="1"/>
</dbReference>
<dbReference type="InterPro" id="IPR052563">
    <property type="entry name" value="FliK"/>
</dbReference>
<keyword evidence="4" id="KW-1185">Reference proteome</keyword>
<feature type="compositionally biased region" description="Basic and acidic residues" evidence="1">
    <location>
        <begin position="78"/>
        <end position="93"/>
    </location>
</feature>
<feature type="compositionally biased region" description="Polar residues" evidence="1">
    <location>
        <begin position="1"/>
        <end position="28"/>
    </location>
</feature>
<dbReference type="InterPro" id="IPR021136">
    <property type="entry name" value="Flagellar_hook_control-like_C"/>
</dbReference>
<dbReference type="OrthoDB" id="8596319at2"/>
<evidence type="ECO:0000259" key="2">
    <source>
        <dbReference type="Pfam" id="PF02120"/>
    </source>
</evidence>
<feature type="compositionally biased region" description="Polar residues" evidence="1">
    <location>
        <begin position="183"/>
        <end position="204"/>
    </location>
</feature>
<organism evidence="3 4">
    <name type="scientific">Undibacterium piscinae</name>
    <dbReference type="NCBI Taxonomy" id="2495591"/>
    <lineage>
        <taxon>Bacteria</taxon>
        <taxon>Pseudomonadati</taxon>
        <taxon>Pseudomonadota</taxon>
        <taxon>Betaproteobacteria</taxon>
        <taxon>Burkholderiales</taxon>
        <taxon>Oxalobacteraceae</taxon>
        <taxon>Undibacterium</taxon>
    </lineage>
</organism>
<dbReference type="KEGG" id="upi:EJG51_002175"/>
<feature type="region of interest" description="Disordered" evidence="1">
    <location>
        <begin position="123"/>
        <end position="157"/>
    </location>
</feature>
<feature type="region of interest" description="Disordered" evidence="1">
    <location>
        <begin position="176"/>
        <end position="211"/>
    </location>
</feature>
<dbReference type="Gene3D" id="3.30.750.140">
    <property type="match status" value="1"/>
</dbReference>
<feature type="region of interest" description="Disordered" evidence="1">
    <location>
        <begin position="1"/>
        <end position="96"/>
    </location>
</feature>
<proteinExistence type="predicted"/>
<feature type="region of interest" description="Disordered" evidence="1">
    <location>
        <begin position="364"/>
        <end position="399"/>
    </location>
</feature>
<feature type="compositionally biased region" description="Polar residues" evidence="1">
    <location>
        <begin position="140"/>
        <end position="150"/>
    </location>
</feature>
<dbReference type="InterPro" id="IPR038610">
    <property type="entry name" value="FliK-like_C_sf"/>
</dbReference>
<dbReference type="EMBL" id="CP051152">
    <property type="protein sequence ID" value="QJQ04857.1"/>
    <property type="molecule type" value="Genomic_DNA"/>
</dbReference>
<dbReference type="AlphaFoldDB" id="A0A6M4A2R7"/>
<dbReference type="PANTHER" id="PTHR37533">
    <property type="entry name" value="FLAGELLAR HOOK-LENGTH CONTROL PROTEIN"/>
    <property type="match status" value="1"/>
</dbReference>
<gene>
    <name evidence="3" type="ORF">EJG51_002175</name>
</gene>
<dbReference type="CDD" id="cd17470">
    <property type="entry name" value="T3SS_Flik_C"/>
    <property type="match status" value="1"/>
</dbReference>
<feature type="domain" description="Flagellar hook-length control protein-like C-terminal" evidence="2">
    <location>
        <begin position="292"/>
        <end position="374"/>
    </location>
</feature>
<evidence type="ECO:0000313" key="4">
    <source>
        <dbReference type="Proteomes" id="UP000274350"/>
    </source>
</evidence>
<accession>A0A6M4A2R7</accession>
<sequence length="420" mass="44130">MKTSISFNPNEALNNTAKPNKPNSTQANQSSFSSFLSKELSSQKNKTTDNPSDRVKNKVSNAPAKNEAPKSATGSADPVKEQDDSEKDTKVLEQDTSGTGQLLTFVENLGQFNLKPELASSEEIKNPAIDGLNPSERPLSESNDPINKGTDSVHTDEASSFASKIVRNADNGLNADAKKSKADTTTVSQPNAITASQLDTTAASQPDGPAITPLVSKPINLLNIAVDTKAENQNPAAELSQDLAVTTQTTPVQAQNFVQHLSANTPAPASSLAADHISPRVGTTAWNQAVSQKVVWMVGGGQQTAELSLNPPDLGPLQVVISVSNDQASANFFSAQPDVREALEAALPRLRQMMSESGVQLSGFSVNSQAPNQGGQSSGTHQQARQQNNSTAVSLDTSIANRTTGTASISTKEGLVDTFA</sequence>
<reference evidence="3 4" key="1">
    <citation type="journal article" date="2019" name="Int. J. Syst. Evol. Microbiol.">
        <title>Undibacterium piscinae sp. nov., isolated from Korean shiner intestine.</title>
        <authorList>
            <person name="Lee S.Y."/>
            <person name="Kang W."/>
            <person name="Kim P.S."/>
            <person name="Kim H.S."/>
            <person name="Sung H."/>
            <person name="Shin N.R."/>
            <person name="Whon T.W."/>
            <person name="Yun J.H."/>
            <person name="Lee J.Y."/>
            <person name="Lee J.Y."/>
            <person name="Jung M.J."/>
            <person name="Jeong Y.S."/>
            <person name="Tak E.J."/>
            <person name="Han J.E."/>
            <person name="Hyun D.W."/>
            <person name="Kang M.S."/>
            <person name="Lee K.E."/>
            <person name="Lee B.H."/>
            <person name="Bae J.W."/>
        </authorList>
    </citation>
    <scope>NUCLEOTIDE SEQUENCE [LARGE SCALE GENOMIC DNA]</scope>
    <source>
        <strain evidence="3 4">S11R28</strain>
    </source>
</reference>
<evidence type="ECO:0000256" key="1">
    <source>
        <dbReference type="SAM" id="MobiDB-lite"/>
    </source>
</evidence>
<evidence type="ECO:0000313" key="3">
    <source>
        <dbReference type="EMBL" id="QJQ04857.1"/>
    </source>
</evidence>
<protein>
    <recommendedName>
        <fullName evidence="2">Flagellar hook-length control protein-like C-terminal domain-containing protein</fullName>
    </recommendedName>
</protein>
<dbReference type="Proteomes" id="UP000274350">
    <property type="component" value="Chromosome"/>
</dbReference>
<name>A0A6M4A2R7_9BURK</name>